<dbReference type="InterPro" id="IPR039982">
    <property type="entry name" value="Ribosomal_mL65"/>
</dbReference>
<dbReference type="OrthoDB" id="6041973at2759"/>
<name>A0A401QBS2_SCYTO</name>
<accession>A0A401QBS2</accession>
<reference evidence="5 6" key="1">
    <citation type="journal article" date="2018" name="Nat. Ecol. Evol.">
        <title>Shark genomes provide insights into elasmobranch evolution and the origin of vertebrates.</title>
        <authorList>
            <person name="Hara Y"/>
            <person name="Yamaguchi K"/>
            <person name="Onimaru K"/>
            <person name="Kadota M"/>
            <person name="Koyanagi M"/>
            <person name="Keeley SD"/>
            <person name="Tatsumi K"/>
            <person name="Tanaka K"/>
            <person name="Motone F"/>
            <person name="Kageyama Y"/>
            <person name="Nozu R"/>
            <person name="Adachi N"/>
            <person name="Nishimura O"/>
            <person name="Nakagawa R"/>
            <person name="Tanegashima C"/>
            <person name="Kiyatake I"/>
            <person name="Matsumoto R"/>
            <person name="Murakumo K"/>
            <person name="Nishida K"/>
            <person name="Terakita A"/>
            <person name="Kuratani S"/>
            <person name="Sato K"/>
            <person name="Hyodo S Kuraku.S."/>
        </authorList>
    </citation>
    <scope>NUCLEOTIDE SEQUENCE [LARGE SCALE GENOMIC DNA]</scope>
</reference>
<dbReference type="Proteomes" id="UP000288216">
    <property type="component" value="Unassembled WGS sequence"/>
</dbReference>
<evidence type="ECO:0000256" key="4">
    <source>
        <dbReference type="ARBA" id="ARBA00023274"/>
    </source>
</evidence>
<comment type="caution">
    <text evidence="5">The sequence shown here is derived from an EMBL/GenBank/DDBJ whole genome shotgun (WGS) entry which is preliminary data.</text>
</comment>
<dbReference type="GO" id="GO:0006412">
    <property type="term" value="P:translation"/>
    <property type="evidence" value="ECO:0007669"/>
    <property type="project" value="InterPro"/>
</dbReference>
<dbReference type="STRING" id="75743.A0A401QBS2"/>
<dbReference type="PANTHER" id="PTHR13014:SF3">
    <property type="entry name" value="LARGE RIBOSOMAL SUBUNIT PROTEIN ML65"/>
    <property type="match status" value="1"/>
</dbReference>
<dbReference type="PANTHER" id="PTHR13014">
    <property type="entry name" value="MITOCHONDRIAL 28S RIBOSOMAL PROTEIN S30/P52 PRO-APOTOTIC PROTEIN"/>
    <property type="match status" value="1"/>
</dbReference>
<proteinExistence type="predicted"/>
<dbReference type="Pfam" id="PF07147">
    <property type="entry name" value="PDCD9"/>
    <property type="match status" value="1"/>
</dbReference>
<dbReference type="AlphaFoldDB" id="A0A401QBS2"/>
<comment type="subcellular location">
    <subcellularLocation>
        <location evidence="1">Mitochondrion</location>
    </subcellularLocation>
</comment>
<dbReference type="GO" id="GO:0003735">
    <property type="term" value="F:structural constituent of ribosome"/>
    <property type="evidence" value="ECO:0007669"/>
    <property type="project" value="InterPro"/>
</dbReference>
<evidence type="ECO:0000256" key="1">
    <source>
        <dbReference type="ARBA" id="ARBA00004173"/>
    </source>
</evidence>
<keyword evidence="2" id="KW-0689">Ribosomal protein</keyword>
<dbReference type="GO" id="GO:0005762">
    <property type="term" value="C:mitochondrial large ribosomal subunit"/>
    <property type="evidence" value="ECO:0007669"/>
    <property type="project" value="TreeGrafter"/>
</dbReference>
<evidence type="ECO:0000256" key="2">
    <source>
        <dbReference type="ARBA" id="ARBA00022980"/>
    </source>
</evidence>
<feature type="non-terminal residue" evidence="5">
    <location>
        <position position="1"/>
    </location>
</feature>
<keyword evidence="3" id="KW-0496">Mitochondrion</keyword>
<keyword evidence="6" id="KW-1185">Reference proteome</keyword>
<dbReference type="EMBL" id="BFAA01029909">
    <property type="protein sequence ID" value="GCB82831.1"/>
    <property type="molecule type" value="Genomic_DNA"/>
</dbReference>
<evidence type="ECO:0000313" key="6">
    <source>
        <dbReference type="Proteomes" id="UP000288216"/>
    </source>
</evidence>
<gene>
    <name evidence="5" type="ORF">scyTo_0023488</name>
</gene>
<evidence type="ECO:0000313" key="5">
    <source>
        <dbReference type="EMBL" id="GCB82831.1"/>
    </source>
</evidence>
<evidence type="ECO:0000256" key="3">
    <source>
        <dbReference type="ARBA" id="ARBA00023128"/>
    </source>
</evidence>
<protein>
    <submittedName>
        <fullName evidence="5">Uncharacterized protein</fullName>
    </submittedName>
</protein>
<dbReference type="InterPro" id="IPR010793">
    <property type="entry name" value="Ribosomal_mL37/mL65"/>
</dbReference>
<keyword evidence="4" id="KW-0687">Ribonucleoprotein</keyword>
<organism evidence="5 6">
    <name type="scientific">Scyliorhinus torazame</name>
    <name type="common">Cloudy catshark</name>
    <name type="synonym">Catulus torazame</name>
    <dbReference type="NCBI Taxonomy" id="75743"/>
    <lineage>
        <taxon>Eukaryota</taxon>
        <taxon>Metazoa</taxon>
        <taxon>Chordata</taxon>
        <taxon>Craniata</taxon>
        <taxon>Vertebrata</taxon>
        <taxon>Chondrichthyes</taxon>
        <taxon>Elasmobranchii</taxon>
        <taxon>Galeomorphii</taxon>
        <taxon>Galeoidea</taxon>
        <taxon>Carcharhiniformes</taxon>
        <taxon>Scyliorhinidae</taxon>
        <taxon>Scyliorhinus</taxon>
    </lineage>
</organism>
<sequence>YEPEVNFYWLRGERTVPRGHRKGHVDPIRFQIDDKPYCQIRVPEQLPEVIQTANGFKGIFCVCIQKLPAL</sequence>